<evidence type="ECO:0000313" key="2">
    <source>
        <dbReference type="EMBL" id="NOH73455.1"/>
    </source>
</evidence>
<organism evidence="2 3">
    <name type="scientific">Vibrio pectenicida</name>
    <dbReference type="NCBI Taxonomy" id="62763"/>
    <lineage>
        <taxon>Bacteria</taxon>
        <taxon>Pseudomonadati</taxon>
        <taxon>Pseudomonadota</taxon>
        <taxon>Gammaproteobacteria</taxon>
        <taxon>Vibrionales</taxon>
        <taxon>Vibrionaceae</taxon>
        <taxon>Vibrio</taxon>
    </lineage>
</organism>
<keyword evidence="1" id="KW-0812">Transmembrane</keyword>
<name>A0A7Y4A2D7_9VIBR</name>
<protein>
    <submittedName>
        <fullName evidence="2">Uncharacterized protein</fullName>
    </submittedName>
</protein>
<gene>
    <name evidence="2" type="ORF">F0225_19295</name>
</gene>
<evidence type="ECO:0000313" key="3">
    <source>
        <dbReference type="Proteomes" id="UP000565719"/>
    </source>
</evidence>
<feature type="transmembrane region" description="Helical" evidence="1">
    <location>
        <begin position="21"/>
        <end position="42"/>
    </location>
</feature>
<dbReference type="EMBL" id="VTXC01000116">
    <property type="protein sequence ID" value="NOH73455.1"/>
    <property type="molecule type" value="Genomic_DNA"/>
</dbReference>
<dbReference type="Proteomes" id="UP000565719">
    <property type="component" value="Unassembled WGS sequence"/>
</dbReference>
<evidence type="ECO:0000256" key="1">
    <source>
        <dbReference type="SAM" id="Phobius"/>
    </source>
</evidence>
<feature type="transmembrane region" description="Helical" evidence="1">
    <location>
        <begin position="48"/>
        <end position="68"/>
    </location>
</feature>
<keyword evidence="1" id="KW-0472">Membrane</keyword>
<keyword evidence="1" id="KW-1133">Transmembrane helix</keyword>
<accession>A0A7Y4A2D7</accession>
<dbReference type="AlphaFoldDB" id="A0A7Y4A2D7"/>
<reference evidence="2 3" key="1">
    <citation type="submission" date="2019-09" db="EMBL/GenBank/DDBJ databases">
        <title>Draft genome sequencing and comparative genomics of hatchery-associated Vibrios.</title>
        <authorList>
            <person name="Kehlet-Delgado H."/>
            <person name="Mueller R.S."/>
        </authorList>
    </citation>
    <scope>NUCLEOTIDE SEQUENCE [LARGE SCALE GENOMIC DNA]</scope>
    <source>
        <strain evidence="2 3">99-46-Y</strain>
    </source>
</reference>
<sequence>MTGIFYLAGKINYFGYPIYPWFARFDIPFYICFLILSMIFLFDETSKNLQVVFLVAFIICLFPNRWILSESLENEIGKIDIIYSSPLVLDKDKNYSVNLNGGAFYEKNYHLKNRYPNNEIVSSDSFRYDKEYCGDSIYSKLYMCQLKDEKYTNINL</sequence>
<comment type="caution">
    <text evidence="2">The sequence shown here is derived from an EMBL/GenBank/DDBJ whole genome shotgun (WGS) entry which is preliminary data.</text>
</comment>
<proteinExistence type="predicted"/>